<gene>
    <name evidence="7" type="ORF">CSAL01_07404</name>
</gene>
<reference evidence="7 8" key="1">
    <citation type="submission" date="2014-02" db="EMBL/GenBank/DDBJ databases">
        <title>The genome sequence of Colletotrichum salicis CBS 607.94.</title>
        <authorList>
            <person name="Baroncelli R."/>
            <person name="Thon M.R."/>
        </authorList>
    </citation>
    <scope>NUCLEOTIDE SEQUENCE [LARGE SCALE GENOMIC DNA]</scope>
    <source>
        <strain evidence="7 8">CBS 607.94</strain>
    </source>
</reference>
<evidence type="ECO:0000313" key="7">
    <source>
        <dbReference type="EMBL" id="KXH27469.1"/>
    </source>
</evidence>
<evidence type="ECO:0008006" key="9">
    <source>
        <dbReference type="Google" id="ProtNLM"/>
    </source>
</evidence>
<sequence length="353" mass="38705">TNRTGDVQELRRTFSLWSVLGISFSLTNSWFGISTALVTGINSGGPVQLVYGMILVTVVCVAVGISLAELASAMPHAGGQYYWTSRLAGPTYARFASYMTGWIAWAGPVFTCASIALGVGNLRLGCIQLVHPELVIRPWMSFVSYQIVNLFCFVFNLTSGALPSITFATLWMSIVSYLVIIITVPAKATVHQTPKFVFTDFIDNTGWPNDGIAFTVGLINANWAFNGLDCAVHMAEEVDAPEKIIPAAILGTIGIGFCTAWIFGIAMMFSLTDFERVAFTSTGVPILELFFPGVRVESRRNYSAGPNHSDGLRRSDRVTHMASSSLLVFRPPANTWRKFIPVWRHRSTHTWSA</sequence>
<evidence type="ECO:0000256" key="1">
    <source>
        <dbReference type="ARBA" id="ARBA00004141"/>
    </source>
</evidence>
<feature type="transmembrane region" description="Helical" evidence="6">
    <location>
        <begin position="49"/>
        <end position="74"/>
    </location>
</feature>
<proteinExistence type="predicted"/>
<evidence type="ECO:0000256" key="5">
    <source>
        <dbReference type="ARBA" id="ARBA00023136"/>
    </source>
</evidence>
<evidence type="ECO:0000313" key="8">
    <source>
        <dbReference type="Proteomes" id="UP000070121"/>
    </source>
</evidence>
<feature type="non-terminal residue" evidence="7">
    <location>
        <position position="1"/>
    </location>
</feature>
<dbReference type="AlphaFoldDB" id="A0A135RV89"/>
<feature type="transmembrane region" description="Helical" evidence="6">
    <location>
        <begin position="139"/>
        <end position="158"/>
    </location>
</feature>
<feature type="transmembrane region" description="Helical" evidence="6">
    <location>
        <begin position="95"/>
        <end position="119"/>
    </location>
</feature>
<name>A0A135RV89_9PEZI</name>
<keyword evidence="3 6" id="KW-0812">Transmembrane</keyword>
<keyword evidence="5 6" id="KW-0472">Membrane</keyword>
<keyword evidence="2" id="KW-0813">Transport</keyword>
<dbReference type="Gene3D" id="1.20.1740.10">
    <property type="entry name" value="Amino acid/polyamine transporter I"/>
    <property type="match status" value="1"/>
</dbReference>
<dbReference type="InterPro" id="IPR002293">
    <property type="entry name" value="AA/rel_permease1"/>
</dbReference>
<dbReference type="PROSITE" id="PS00218">
    <property type="entry name" value="AMINO_ACID_PERMEASE_1"/>
    <property type="match status" value="1"/>
</dbReference>
<evidence type="ECO:0000256" key="4">
    <source>
        <dbReference type="ARBA" id="ARBA00022989"/>
    </source>
</evidence>
<dbReference type="GO" id="GO:0022857">
    <property type="term" value="F:transmembrane transporter activity"/>
    <property type="evidence" value="ECO:0007669"/>
    <property type="project" value="InterPro"/>
</dbReference>
<dbReference type="GO" id="GO:0016020">
    <property type="term" value="C:membrane"/>
    <property type="evidence" value="ECO:0007669"/>
    <property type="project" value="UniProtKB-SubCell"/>
</dbReference>
<dbReference type="InterPro" id="IPR004840">
    <property type="entry name" value="Amino_acid_permease_CS"/>
</dbReference>
<dbReference type="PANTHER" id="PTHR45649">
    <property type="entry name" value="AMINO-ACID PERMEASE BAT1"/>
    <property type="match status" value="1"/>
</dbReference>
<feature type="transmembrane region" description="Helical" evidence="6">
    <location>
        <begin position="165"/>
        <end position="186"/>
    </location>
</feature>
<dbReference type="GO" id="GO:0006865">
    <property type="term" value="P:amino acid transport"/>
    <property type="evidence" value="ECO:0007669"/>
    <property type="project" value="InterPro"/>
</dbReference>
<organism evidence="7 8">
    <name type="scientific">Colletotrichum salicis</name>
    <dbReference type="NCBI Taxonomy" id="1209931"/>
    <lineage>
        <taxon>Eukaryota</taxon>
        <taxon>Fungi</taxon>
        <taxon>Dikarya</taxon>
        <taxon>Ascomycota</taxon>
        <taxon>Pezizomycotina</taxon>
        <taxon>Sordariomycetes</taxon>
        <taxon>Hypocreomycetidae</taxon>
        <taxon>Glomerellales</taxon>
        <taxon>Glomerellaceae</taxon>
        <taxon>Colletotrichum</taxon>
        <taxon>Colletotrichum acutatum species complex</taxon>
    </lineage>
</organism>
<protein>
    <recommendedName>
        <fullName evidence="9">Choline transport protein</fullName>
    </recommendedName>
</protein>
<dbReference type="OrthoDB" id="2417308at2759"/>
<comment type="subcellular location">
    <subcellularLocation>
        <location evidence="1">Membrane</location>
        <topology evidence="1">Multi-pass membrane protein</topology>
    </subcellularLocation>
</comment>
<dbReference type="EMBL" id="JFFI01002667">
    <property type="protein sequence ID" value="KXH27469.1"/>
    <property type="molecule type" value="Genomic_DNA"/>
</dbReference>
<accession>A0A135RV89</accession>
<feature type="transmembrane region" description="Helical" evidence="6">
    <location>
        <begin position="16"/>
        <end position="37"/>
    </location>
</feature>
<dbReference type="STRING" id="1209931.A0A135RV89"/>
<feature type="transmembrane region" description="Helical" evidence="6">
    <location>
        <begin position="244"/>
        <end position="269"/>
    </location>
</feature>
<keyword evidence="4 6" id="KW-1133">Transmembrane helix</keyword>
<dbReference type="Proteomes" id="UP000070121">
    <property type="component" value="Unassembled WGS sequence"/>
</dbReference>
<evidence type="ECO:0000256" key="3">
    <source>
        <dbReference type="ARBA" id="ARBA00022692"/>
    </source>
</evidence>
<evidence type="ECO:0000256" key="6">
    <source>
        <dbReference type="SAM" id="Phobius"/>
    </source>
</evidence>
<keyword evidence="8" id="KW-1185">Reference proteome</keyword>
<dbReference type="Pfam" id="PF13520">
    <property type="entry name" value="AA_permease_2"/>
    <property type="match status" value="1"/>
</dbReference>
<evidence type="ECO:0000256" key="2">
    <source>
        <dbReference type="ARBA" id="ARBA00022448"/>
    </source>
</evidence>
<comment type="caution">
    <text evidence="7">The sequence shown here is derived from an EMBL/GenBank/DDBJ whole genome shotgun (WGS) entry which is preliminary data.</text>
</comment>
<dbReference type="PANTHER" id="PTHR45649:SF7">
    <property type="entry name" value="CHOLINE TRANSPORT PROTEIN"/>
    <property type="match status" value="1"/>
</dbReference>